<keyword evidence="3" id="KW-0547">Nucleotide-binding</keyword>
<comment type="similarity">
    <text evidence="7">Belongs to the PP2C family.</text>
</comment>
<dbReference type="SMART" id="SM00220">
    <property type="entry name" value="S_TKc"/>
    <property type="match status" value="1"/>
</dbReference>
<dbReference type="CDD" id="cd00143">
    <property type="entry name" value="PP2Cc"/>
    <property type="match status" value="1"/>
</dbReference>
<dbReference type="EMBL" id="JATAAI010000020">
    <property type="protein sequence ID" value="KAK1738507.1"/>
    <property type="molecule type" value="Genomic_DNA"/>
</dbReference>
<dbReference type="GO" id="GO:0004721">
    <property type="term" value="F:phosphoprotein phosphatase activity"/>
    <property type="evidence" value="ECO:0007669"/>
    <property type="project" value="UniProtKB-KW"/>
</dbReference>
<dbReference type="SMART" id="SM00332">
    <property type="entry name" value="PP2Cc"/>
    <property type="match status" value="1"/>
</dbReference>
<dbReference type="Proteomes" id="UP001224775">
    <property type="component" value="Unassembled WGS sequence"/>
</dbReference>
<feature type="domain" description="Protein kinase" evidence="9">
    <location>
        <begin position="29"/>
        <end position="286"/>
    </location>
</feature>
<evidence type="ECO:0000259" key="10">
    <source>
        <dbReference type="PROSITE" id="PS51746"/>
    </source>
</evidence>
<keyword evidence="12" id="KW-1185">Reference proteome</keyword>
<evidence type="ECO:0000256" key="5">
    <source>
        <dbReference type="ARBA" id="ARBA00022840"/>
    </source>
</evidence>
<feature type="domain" description="PPM-type phosphatase" evidence="10">
    <location>
        <begin position="727"/>
        <end position="1115"/>
    </location>
</feature>
<dbReference type="InterPro" id="IPR011009">
    <property type="entry name" value="Kinase-like_dom_sf"/>
</dbReference>
<dbReference type="InterPro" id="IPR000222">
    <property type="entry name" value="PP2C_BS"/>
</dbReference>
<dbReference type="InterPro" id="IPR036457">
    <property type="entry name" value="PPM-type-like_dom_sf"/>
</dbReference>
<evidence type="ECO:0000256" key="2">
    <source>
        <dbReference type="ARBA" id="ARBA00022723"/>
    </source>
</evidence>
<evidence type="ECO:0000256" key="4">
    <source>
        <dbReference type="ARBA" id="ARBA00022801"/>
    </source>
</evidence>
<dbReference type="GO" id="GO:0005524">
    <property type="term" value="F:ATP binding"/>
    <property type="evidence" value="ECO:0007669"/>
    <property type="project" value="UniProtKB-KW"/>
</dbReference>
<name>A0AAD9D8Z8_9STRA</name>
<dbReference type="GO" id="GO:0004683">
    <property type="term" value="F:calcium/calmodulin-dependent protein kinase activity"/>
    <property type="evidence" value="ECO:0007669"/>
    <property type="project" value="UniProtKB-EC"/>
</dbReference>
<dbReference type="Gene3D" id="3.40.50.300">
    <property type="entry name" value="P-loop containing nucleotide triphosphate hydrolases"/>
    <property type="match status" value="1"/>
</dbReference>
<dbReference type="PROSITE" id="PS51746">
    <property type="entry name" value="PPM_2"/>
    <property type="match status" value="1"/>
</dbReference>
<dbReference type="Pfam" id="PF13469">
    <property type="entry name" value="Sulfotransfer_3"/>
    <property type="match status" value="1"/>
</dbReference>
<keyword evidence="11" id="KW-0418">Kinase</keyword>
<reference evidence="11" key="1">
    <citation type="submission" date="2023-06" db="EMBL/GenBank/DDBJ databases">
        <title>Survivors Of The Sea: Transcriptome response of Skeletonema marinoi to long-term dormancy.</title>
        <authorList>
            <person name="Pinder M.I.M."/>
            <person name="Kourtchenko O."/>
            <person name="Robertson E.K."/>
            <person name="Larsson T."/>
            <person name="Maumus F."/>
            <person name="Osuna-Cruz C.M."/>
            <person name="Vancaester E."/>
            <person name="Stenow R."/>
            <person name="Vandepoele K."/>
            <person name="Ploug H."/>
            <person name="Bruchert V."/>
            <person name="Godhe A."/>
            <person name="Topel M."/>
        </authorList>
    </citation>
    <scope>NUCLEOTIDE SEQUENCE</scope>
    <source>
        <strain evidence="11">R05AC</strain>
    </source>
</reference>
<keyword evidence="6 7" id="KW-0904">Protein phosphatase</keyword>
<feature type="region of interest" description="Disordered" evidence="8">
    <location>
        <begin position="963"/>
        <end position="982"/>
    </location>
</feature>
<evidence type="ECO:0000256" key="1">
    <source>
        <dbReference type="ARBA" id="ARBA00004170"/>
    </source>
</evidence>
<proteinExistence type="inferred from homology"/>
<evidence type="ECO:0000259" key="9">
    <source>
        <dbReference type="PROSITE" id="PS50011"/>
    </source>
</evidence>
<keyword evidence="2" id="KW-0479">Metal-binding</keyword>
<dbReference type="PANTHER" id="PTHR24347">
    <property type="entry name" value="SERINE/THREONINE-PROTEIN KINASE"/>
    <property type="match status" value="1"/>
</dbReference>
<dbReference type="GO" id="GO:0046872">
    <property type="term" value="F:metal ion binding"/>
    <property type="evidence" value="ECO:0007669"/>
    <property type="project" value="UniProtKB-KW"/>
</dbReference>
<keyword evidence="11" id="KW-0808">Transferase</keyword>
<dbReference type="PROSITE" id="PS50011">
    <property type="entry name" value="PROTEIN_KINASE_DOM"/>
    <property type="match status" value="1"/>
</dbReference>
<gene>
    <name evidence="11" type="ORF">QTG54_010537</name>
</gene>
<dbReference type="PROSITE" id="PS00108">
    <property type="entry name" value="PROTEIN_KINASE_ST"/>
    <property type="match status" value="1"/>
</dbReference>
<dbReference type="PROSITE" id="PS01032">
    <property type="entry name" value="PPM_1"/>
    <property type="match status" value="1"/>
</dbReference>
<dbReference type="AlphaFoldDB" id="A0AAD9D8Z8"/>
<dbReference type="SUPFAM" id="SSF81606">
    <property type="entry name" value="PP2C-like"/>
    <property type="match status" value="2"/>
</dbReference>
<keyword evidence="5" id="KW-0067">ATP-binding</keyword>
<dbReference type="InterPro" id="IPR001932">
    <property type="entry name" value="PPM-type_phosphatase-like_dom"/>
</dbReference>
<evidence type="ECO:0000256" key="6">
    <source>
        <dbReference type="ARBA" id="ARBA00022912"/>
    </source>
</evidence>
<protein>
    <submittedName>
        <fullName evidence="11">Calcium/calmodulin-dependent protein kinase</fullName>
        <ecNumber evidence="11">2.7.11.17</ecNumber>
    </submittedName>
</protein>
<evidence type="ECO:0000256" key="3">
    <source>
        <dbReference type="ARBA" id="ARBA00022741"/>
    </source>
</evidence>
<feature type="compositionally biased region" description="Polar residues" evidence="8">
    <location>
        <begin position="924"/>
        <end position="934"/>
    </location>
</feature>
<evidence type="ECO:0000256" key="8">
    <source>
        <dbReference type="SAM" id="MobiDB-lite"/>
    </source>
</evidence>
<dbReference type="FunFam" id="1.10.510.10:FF:000571">
    <property type="entry name" value="Maternal embryonic leucine zipper kinase"/>
    <property type="match status" value="1"/>
</dbReference>
<organism evidence="11 12">
    <name type="scientific">Skeletonema marinoi</name>
    <dbReference type="NCBI Taxonomy" id="267567"/>
    <lineage>
        <taxon>Eukaryota</taxon>
        <taxon>Sar</taxon>
        <taxon>Stramenopiles</taxon>
        <taxon>Ochrophyta</taxon>
        <taxon>Bacillariophyta</taxon>
        <taxon>Coscinodiscophyceae</taxon>
        <taxon>Thalassiosirophycidae</taxon>
        <taxon>Thalassiosirales</taxon>
        <taxon>Skeletonemataceae</taxon>
        <taxon>Skeletonema</taxon>
        <taxon>Skeletonema marinoi-dohrnii complex</taxon>
    </lineage>
</organism>
<dbReference type="InterPro" id="IPR027417">
    <property type="entry name" value="P-loop_NTPase"/>
</dbReference>
<dbReference type="Pfam" id="PF00069">
    <property type="entry name" value="Pkinase"/>
    <property type="match status" value="1"/>
</dbReference>
<dbReference type="SUPFAM" id="SSF56112">
    <property type="entry name" value="Protein kinase-like (PK-like)"/>
    <property type="match status" value="1"/>
</dbReference>
<dbReference type="GO" id="GO:0016020">
    <property type="term" value="C:membrane"/>
    <property type="evidence" value="ECO:0007669"/>
    <property type="project" value="UniProtKB-SubCell"/>
</dbReference>
<comment type="caution">
    <text evidence="11">The sequence shown here is derived from an EMBL/GenBank/DDBJ whole genome shotgun (WGS) entry which is preliminary data.</text>
</comment>
<sequence length="1171" mass="131615">MTVTIDSDQDQVGSLPLWSKSNVENKYSTRSSIVFGVGAFSKVYLGSNIDKSTKVAVKVVDRSTLDDEEEKQLVAEIAILRELSHENIIAIHDAYCEADNYHIVLEYMNGGDLLGILEEENFLDEINARDICYSLMSAVTHLHTHLIAHRDIKPENILVSSSGDDLVIKLADFGFAKKETSPDCLKTLCGTLSYVAPEVLLSRSYGVKCDIWSAGVLAFVLMGGYQPFHSTNDDEIKNLIVEGDFEFDDKYWSHISDAAKDYIESLLIVDPEDRVDAEDLISHSWYSEDLLSIIPSDSSNEKKPVFFMIGSQRSGSNWLRTMLDQREDLVGPHPPHVMREFMPLISKFGDLSQEDNFKILVDHVCTFVERNQVPWNDKYGLPIIFSRKTVYDQAKESCERIKLQEEGDLDNELYLLSIFDALMDFFADANGKELWMCKSMGMSAYHTSLLKFYGEKRLRYIYLVRDPRDVAMSFMNTPVGDKHYYAIVKKWAKLQKQAIAILEDTPELIFNIKYEELLENKEDAISCIYDFIGDRRFGGVKRQASVMSIAPVAASVNQAKLGSESFKAHTLSQQFKNLVRGNSFVKEQMAKWKHPETGLKKDALMIIESLAYDAIKYFGYEAAFVEAPCDVLQFTEAQLEQFDTLNKEGIEEMYEKLKQENIADFNRRVHQAEILSKDVKRVSKRWSIDDAFRAAKKMDTILQKLDESELVEEYTEEGILEGFGTFVCGASSQKGYYPADPMKENQDSFDIRIAIDEQNHFFGVYDGHGTDGTRCSQLCKATIGDIYEEQLSEGRTTKVSLTKAHTDAHDIMKHSDALNAELSGTTSVIACLNGSSLTIAYAGDSAAIIGSKSNRRTPTQLTNPHDLGRPEEVARIERKGGVVMSTEEYDKIKAHMTKKNSSKILARNISNRSFNLHSEHDPQSTDSVGEQAQSFSRMNLSRPNLNNSSHFHQSLSDLMKVKAAPARKSSLQSESVDDPDHSMNINQSIRKQINLRASLISSSLSQSYVPRIWSGTSVEKVPGCAFTRSLGDTVAHEIGVSEKPEFKQLAVQDGDVIIIASDGVTEYLDTEEIVEMVNEIDDPAEAARILVKSSAALWAAENDYCDDITAVVIFIIGDKVATSGVVERQTEVDHEAKQVSPVVSKSRASKFVRYFQRKKKKSRVKRTNETS</sequence>
<evidence type="ECO:0000256" key="7">
    <source>
        <dbReference type="RuleBase" id="RU003465"/>
    </source>
</evidence>
<dbReference type="InterPro" id="IPR000719">
    <property type="entry name" value="Prot_kinase_dom"/>
</dbReference>
<dbReference type="Pfam" id="PF00481">
    <property type="entry name" value="PP2C"/>
    <property type="match status" value="2"/>
</dbReference>
<dbReference type="Gene3D" id="3.30.200.20">
    <property type="entry name" value="Phosphorylase Kinase, domain 1"/>
    <property type="match status" value="1"/>
</dbReference>
<comment type="subcellular location">
    <subcellularLocation>
        <location evidence="1">Membrane</location>
        <topology evidence="1">Peripheral membrane protein</topology>
    </subcellularLocation>
</comment>
<dbReference type="EC" id="2.7.11.17" evidence="11"/>
<evidence type="ECO:0000313" key="11">
    <source>
        <dbReference type="EMBL" id="KAK1738507.1"/>
    </source>
</evidence>
<evidence type="ECO:0000313" key="12">
    <source>
        <dbReference type="Proteomes" id="UP001224775"/>
    </source>
</evidence>
<dbReference type="Gene3D" id="3.60.40.10">
    <property type="entry name" value="PPM-type phosphatase domain"/>
    <property type="match status" value="2"/>
</dbReference>
<dbReference type="Gene3D" id="1.10.510.10">
    <property type="entry name" value="Transferase(Phosphotransferase) domain 1"/>
    <property type="match status" value="1"/>
</dbReference>
<dbReference type="CDD" id="cd05117">
    <property type="entry name" value="STKc_CAMK"/>
    <property type="match status" value="1"/>
</dbReference>
<dbReference type="SUPFAM" id="SSF52540">
    <property type="entry name" value="P-loop containing nucleoside triphosphate hydrolases"/>
    <property type="match status" value="1"/>
</dbReference>
<feature type="region of interest" description="Disordered" evidence="8">
    <location>
        <begin position="915"/>
        <end position="934"/>
    </location>
</feature>
<dbReference type="InterPro" id="IPR008271">
    <property type="entry name" value="Ser/Thr_kinase_AS"/>
</dbReference>
<accession>A0AAD9D8Z8</accession>
<keyword evidence="4 7" id="KW-0378">Hydrolase</keyword>